<dbReference type="Proteomes" id="UP000789901">
    <property type="component" value="Unassembled WGS sequence"/>
</dbReference>
<reference evidence="1 2" key="1">
    <citation type="submission" date="2021-06" db="EMBL/GenBank/DDBJ databases">
        <authorList>
            <person name="Kallberg Y."/>
            <person name="Tangrot J."/>
            <person name="Rosling A."/>
        </authorList>
    </citation>
    <scope>NUCLEOTIDE SEQUENCE [LARGE SCALE GENOMIC DNA]</scope>
    <source>
        <strain evidence="1 2">120-4 pot B 10/14</strain>
    </source>
</reference>
<dbReference type="EMBL" id="CAJVQB010061353">
    <property type="protein sequence ID" value="CAG8839837.1"/>
    <property type="molecule type" value="Genomic_DNA"/>
</dbReference>
<proteinExistence type="predicted"/>
<comment type="caution">
    <text evidence="1">The sequence shown here is derived from an EMBL/GenBank/DDBJ whole genome shotgun (WGS) entry which is preliminary data.</text>
</comment>
<accession>A0ABN7WSL6</accession>
<feature type="non-terminal residue" evidence="1">
    <location>
        <position position="1"/>
    </location>
</feature>
<sequence length="53" mass="5782">LSISLAEKQAAYPILLSITLTTIKIDPSKVLVMPPATTIDTKAIFIQNCYTKC</sequence>
<keyword evidence="2" id="KW-1185">Reference proteome</keyword>
<gene>
    <name evidence="1" type="ORF">GMARGA_LOCUS34629</name>
</gene>
<evidence type="ECO:0000313" key="1">
    <source>
        <dbReference type="EMBL" id="CAG8839837.1"/>
    </source>
</evidence>
<name>A0ABN7WSL6_GIGMA</name>
<evidence type="ECO:0000313" key="2">
    <source>
        <dbReference type="Proteomes" id="UP000789901"/>
    </source>
</evidence>
<organism evidence="1 2">
    <name type="scientific">Gigaspora margarita</name>
    <dbReference type="NCBI Taxonomy" id="4874"/>
    <lineage>
        <taxon>Eukaryota</taxon>
        <taxon>Fungi</taxon>
        <taxon>Fungi incertae sedis</taxon>
        <taxon>Mucoromycota</taxon>
        <taxon>Glomeromycotina</taxon>
        <taxon>Glomeromycetes</taxon>
        <taxon>Diversisporales</taxon>
        <taxon>Gigasporaceae</taxon>
        <taxon>Gigaspora</taxon>
    </lineage>
</organism>
<protein>
    <submittedName>
        <fullName evidence="1">23073_t:CDS:1</fullName>
    </submittedName>
</protein>